<dbReference type="Gene3D" id="1.10.10.10">
    <property type="entry name" value="Winged helix-like DNA-binding domain superfamily/Winged helix DNA-binding domain"/>
    <property type="match status" value="1"/>
</dbReference>
<name>A0A395JT99_9GAMM</name>
<dbReference type="InterPro" id="IPR011991">
    <property type="entry name" value="ArsR-like_HTH"/>
</dbReference>
<keyword evidence="6" id="KW-1185">Reference proteome</keyword>
<dbReference type="InParanoid" id="A0A395JT99"/>
<dbReference type="EMBL" id="QNRT01000001">
    <property type="protein sequence ID" value="RBP53716.1"/>
    <property type="molecule type" value="Genomic_DNA"/>
</dbReference>
<dbReference type="OrthoDB" id="9790747at2"/>
<dbReference type="GO" id="GO:0003677">
    <property type="term" value="F:DNA binding"/>
    <property type="evidence" value="ECO:0007669"/>
    <property type="project" value="UniProtKB-KW"/>
</dbReference>
<proteinExistence type="predicted"/>
<evidence type="ECO:0000256" key="3">
    <source>
        <dbReference type="ARBA" id="ARBA00023163"/>
    </source>
</evidence>
<feature type="domain" description="HTH arsR-type" evidence="4">
    <location>
        <begin position="4"/>
        <end position="113"/>
    </location>
</feature>
<reference evidence="5 6" key="1">
    <citation type="submission" date="2018-06" db="EMBL/GenBank/DDBJ databases">
        <title>Genomic Encyclopedia of Type Strains, Phase IV (KMG-IV): sequencing the most valuable type-strain genomes for metagenomic binning, comparative biology and taxonomic classification.</title>
        <authorList>
            <person name="Goeker M."/>
        </authorList>
    </citation>
    <scope>NUCLEOTIDE SEQUENCE [LARGE SCALE GENOMIC DNA]</scope>
    <source>
        <strain evidence="5 6">DSM 24032</strain>
    </source>
</reference>
<dbReference type="InterPro" id="IPR001845">
    <property type="entry name" value="HTH_ArsR_DNA-bd_dom"/>
</dbReference>
<dbReference type="Proteomes" id="UP000253083">
    <property type="component" value="Unassembled WGS sequence"/>
</dbReference>
<dbReference type="PANTHER" id="PTHR33154:SF32">
    <property type="entry name" value="TRANSCRIPTIONAL REGULATORY PROTEIN"/>
    <property type="match status" value="1"/>
</dbReference>
<evidence type="ECO:0000313" key="6">
    <source>
        <dbReference type="Proteomes" id="UP000253083"/>
    </source>
</evidence>
<evidence type="ECO:0000259" key="4">
    <source>
        <dbReference type="PROSITE" id="PS50987"/>
    </source>
</evidence>
<organism evidence="5 6">
    <name type="scientific">Arenicella xantha</name>
    <dbReference type="NCBI Taxonomy" id="644221"/>
    <lineage>
        <taxon>Bacteria</taxon>
        <taxon>Pseudomonadati</taxon>
        <taxon>Pseudomonadota</taxon>
        <taxon>Gammaproteobacteria</taxon>
        <taxon>Arenicellales</taxon>
        <taxon>Arenicellaceae</taxon>
        <taxon>Arenicella</taxon>
    </lineage>
</organism>
<evidence type="ECO:0000256" key="1">
    <source>
        <dbReference type="ARBA" id="ARBA00023015"/>
    </source>
</evidence>
<dbReference type="CDD" id="cd00090">
    <property type="entry name" value="HTH_ARSR"/>
    <property type="match status" value="1"/>
</dbReference>
<keyword evidence="3" id="KW-0804">Transcription</keyword>
<dbReference type="GO" id="GO:0003700">
    <property type="term" value="F:DNA-binding transcription factor activity"/>
    <property type="evidence" value="ECO:0007669"/>
    <property type="project" value="InterPro"/>
</dbReference>
<comment type="caution">
    <text evidence="5">The sequence shown here is derived from an EMBL/GenBank/DDBJ whole genome shotgun (WGS) entry which is preliminary data.</text>
</comment>
<protein>
    <submittedName>
        <fullName evidence="5">ArsR family transcriptional regulator</fullName>
    </submittedName>
</protein>
<accession>A0A395JT99</accession>
<dbReference type="InterPro" id="IPR036388">
    <property type="entry name" value="WH-like_DNA-bd_sf"/>
</dbReference>
<dbReference type="Pfam" id="PF01022">
    <property type="entry name" value="HTH_5"/>
    <property type="match status" value="1"/>
</dbReference>
<dbReference type="InterPro" id="IPR036390">
    <property type="entry name" value="WH_DNA-bd_sf"/>
</dbReference>
<dbReference type="SMART" id="SM00418">
    <property type="entry name" value="HTH_ARSR"/>
    <property type="match status" value="1"/>
</dbReference>
<evidence type="ECO:0000256" key="2">
    <source>
        <dbReference type="ARBA" id="ARBA00023125"/>
    </source>
</evidence>
<dbReference type="AlphaFoldDB" id="A0A395JT99"/>
<keyword evidence="2" id="KW-0238">DNA-binding</keyword>
<keyword evidence="1" id="KW-0805">Transcription regulation</keyword>
<gene>
    <name evidence="5" type="ORF">DFR28_1011105</name>
</gene>
<evidence type="ECO:0000313" key="5">
    <source>
        <dbReference type="EMBL" id="RBP53716.1"/>
    </source>
</evidence>
<dbReference type="RefSeq" id="WP_113953257.1">
    <property type="nucleotide sequence ID" value="NZ_QNRT01000001.1"/>
</dbReference>
<dbReference type="PANTHER" id="PTHR33154">
    <property type="entry name" value="TRANSCRIPTIONAL REGULATOR, ARSR FAMILY"/>
    <property type="match status" value="1"/>
</dbReference>
<dbReference type="SUPFAM" id="SSF46785">
    <property type="entry name" value="Winged helix' DNA-binding domain"/>
    <property type="match status" value="1"/>
</dbReference>
<dbReference type="PROSITE" id="PS50987">
    <property type="entry name" value="HTH_ARSR_2"/>
    <property type="match status" value="1"/>
</dbReference>
<sequence>MSDSTVISNTRLAKQFHALSNQNRLLIMQWLVDPTAHFEPQVDGDLVEDGVCVGRIVDKIELSQPTVTSHMKILADVGLVSAKKIKNWVFYKPEPAALRQLQVGVTALDGKLK</sequence>
<dbReference type="InterPro" id="IPR051081">
    <property type="entry name" value="HTH_MetalResp_TranReg"/>
</dbReference>